<dbReference type="SUPFAM" id="SSF141562">
    <property type="entry name" value="At5g01610-like"/>
    <property type="match status" value="1"/>
</dbReference>
<dbReference type="Pfam" id="PF04398">
    <property type="entry name" value="DUF538"/>
    <property type="match status" value="1"/>
</dbReference>
<dbReference type="PANTHER" id="PTHR31676:SF71">
    <property type="entry name" value="EXPRESSED PROTEIN"/>
    <property type="match status" value="1"/>
</dbReference>
<evidence type="ECO:0000313" key="2">
    <source>
        <dbReference type="Proteomes" id="UP000826271"/>
    </source>
</evidence>
<accession>A0AAV6WVS1</accession>
<comment type="caution">
    <text evidence="1">The sequence shown here is derived from an EMBL/GenBank/DDBJ whole genome shotgun (WGS) entry which is preliminary data.</text>
</comment>
<reference evidence="1" key="1">
    <citation type="submission" date="2019-10" db="EMBL/GenBank/DDBJ databases">
        <authorList>
            <person name="Zhang R."/>
            <person name="Pan Y."/>
            <person name="Wang J."/>
            <person name="Ma R."/>
            <person name="Yu S."/>
        </authorList>
    </citation>
    <scope>NUCLEOTIDE SEQUENCE</scope>
    <source>
        <strain evidence="1">LA-IB0</strain>
        <tissue evidence="1">Leaf</tissue>
    </source>
</reference>
<evidence type="ECO:0000313" key="1">
    <source>
        <dbReference type="EMBL" id="KAG8371747.1"/>
    </source>
</evidence>
<dbReference type="InterPro" id="IPR036758">
    <property type="entry name" value="At5g01610-like"/>
</dbReference>
<name>A0AAV6WVS1_9LAMI</name>
<dbReference type="InterPro" id="IPR007493">
    <property type="entry name" value="DUF538"/>
</dbReference>
<proteinExistence type="predicted"/>
<dbReference type="EMBL" id="WHWC01000013">
    <property type="protein sequence ID" value="KAG8371747.1"/>
    <property type="molecule type" value="Genomic_DNA"/>
</dbReference>
<organism evidence="1 2">
    <name type="scientific">Buddleja alternifolia</name>
    <dbReference type="NCBI Taxonomy" id="168488"/>
    <lineage>
        <taxon>Eukaryota</taxon>
        <taxon>Viridiplantae</taxon>
        <taxon>Streptophyta</taxon>
        <taxon>Embryophyta</taxon>
        <taxon>Tracheophyta</taxon>
        <taxon>Spermatophyta</taxon>
        <taxon>Magnoliopsida</taxon>
        <taxon>eudicotyledons</taxon>
        <taxon>Gunneridae</taxon>
        <taxon>Pentapetalae</taxon>
        <taxon>asterids</taxon>
        <taxon>lamiids</taxon>
        <taxon>Lamiales</taxon>
        <taxon>Scrophulariaceae</taxon>
        <taxon>Buddlejeae</taxon>
        <taxon>Buddleja</taxon>
    </lineage>
</organism>
<dbReference type="AlphaFoldDB" id="A0AAV6WVS1"/>
<protein>
    <submittedName>
        <fullName evidence="1">Uncharacterized protein</fullName>
    </submittedName>
</protein>
<sequence length="155" mass="18398">MALYSKLQKFLFFLIFYLQSLYIVYKISPPQKPTIYEILPKYNLPSGLFPDSVISSKFFENGTFEVYLEEEISFKQFNYLVRYDKKITGNLSNGSITDLKGIHFKKFKLWFDVDEIRVNFPTDDSYYFTLDVDEFFIVLLRVKKKCDSSRIRPGP</sequence>
<gene>
    <name evidence="1" type="ORF">BUALT_Bualt13G0120200</name>
</gene>
<dbReference type="PANTHER" id="PTHR31676">
    <property type="entry name" value="T31J12.3 PROTEIN-RELATED"/>
    <property type="match status" value="1"/>
</dbReference>
<dbReference type="Gene3D" id="2.30.240.10">
    <property type="entry name" value="At5g01610-like"/>
    <property type="match status" value="1"/>
</dbReference>
<dbReference type="Proteomes" id="UP000826271">
    <property type="component" value="Unassembled WGS sequence"/>
</dbReference>
<keyword evidence="2" id="KW-1185">Reference proteome</keyword>